<evidence type="ECO:0000313" key="1">
    <source>
        <dbReference type="EMBL" id="BCL22633.1"/>
    </source>
</evidence>
<protein>
    <submittedName>
        <fullName evidence="1">Uncharacterized protein</fullName>
    </submittedName>
</protein>
<name>A0A7G1NHH9_9ACTN</name>
<evidence type="ECO:0000313" key="2">
    <source>
        <dbReference type="Proteomes" id="UP000516373"/>
    </source>
</evidence>
<dbReference type="AlphaFoldDB" id="A0A7G1NHH9"/>
<dbReference type="KEGG" id="stui:GCM10017668_44760"/>
<accession>A0A7G1NHH9</accession>
<proteinExistence type="predicted"/>
<sequence length="52" mass="5346">MAALLSSGGFAVVFVVITVLPRIGPSPLHLRPLCAVGDARYALPWAVGSELG</sequence>
<dbReference type="EMBL" id="AP023439">
    <property type="protein sequence ID" value="BCL22633.1"/>
    <property type="molecule type" value="Genomic_DNA"/>
</dbReference>
<organism evidence="1 2">
    <name type="scientific">Streptomyces tuirus</name>
    <dbReference type="NCBI Taxonomy" id="68278"/>
    <lineage>
        <taxon>Bacteria</taxon>
        <taxon>Bacillati</taxon>
        <taxon>Actinomycetota</taxon>
        <taxon>Actinomycetes</taxon>
        <taxon>Kitasatosporales</taxon>
        <taxon>Streptomycetaceae</taxon>
        <taxon>Streptomyces</taxon>
    </lineage>
</organism>
<reference evidence="1 2" key="1">
    <citation type="journal article" date="2014" name="Int. J. Syst. Evol. Microbiol.">
        <title>Complete genome sequence of Corynebacterium casei LMG S-19264T (=DSM 44701T), isolated from a smear-ripened cheese.</title>
        <authorList>
            <consortium name="US DOE Joint Genome Institute (JGI-PGF)"/>
            <person name="Walter F."/>
            <person name="Albersmeier A."/>
            <person name="Kalinowski J."/>
            <person name="Ruckert C."/>
        </authorList>
    </citation>
    <scope>NUCLEOTIDE SEQUENCE [LARGE SCALE GENOMIC DNA]</scope>
    <source>
        <strain evidence="1 2">JCM 4255</strain>
    </source>
</reference>
<gene>
    <name evidence="1" type="ORF">GCM10017668_44760</name>
</gene>
<dbReference type="Proteomes" id="UP000516373">
    <property type="component" value="Chromosome"/>
</dbReference>